<feature type="signal peptide" evidence="2">
    <location>
        <begin position="1"/>
        <end position="24"/>
    </location>
</feature>
<protein>
    <submittedName>
        <fullName evidence="3">Uncharacterized protein</fullName>
    </submittedName>
</protein>
<feature type="compositionally biased region" description="Low complexity" evidence="1">
    <location>
        <begin position="301"/>
        <end position="314"/>
    </location>
</feature>
<proteinExistence type="predicted"/>
<sequence length="513" mass="56160">MSQIPLLGRSLRPALALALVTALAGCYSARPALVERDRGPAPVVPDTAEAGPARVGLAATMDVPQNPYGDTAAVALPDAGELPSLNAIDGRADGSDDAYAEGGAVDPSAVSVTRYYYDDAGTYYYDDVEADLADGGLGVDDDFYYGGYYADYYRYGDPSYYPSLYTYYRPYRVYNPYRRFGWYNTWGRRYGAFGHSPYYAYDPFFSYGGVYDPFFYDPFFYGPGVHVSVGFGFGGFGYGGYGYGHNPYFAGAGYYGPGYYGRPRHHNYYTYRERRGADDGVRSPVRGMPGTPSSPIVESTPNPARVPARMPVRRGLNPARISGDPAPNATRAPVRAGRGGADPVADAPGRRTPPRATAPRTPRRGEPGTTGRVLPGRAAPTRATPARTAPPDREWARPERAPRVPRRARSEDARVREAAPRPERRPRPEARPVPRRETRPAPPPRRETRPAPRRETRPAPPPRRQTRSAPPPRRESRPAPAPRRQESRPARSSGGGRSTGGSSRRSSRRGGNG</sequence>
<feature type="compositionally biased region" description="Basic and acidic residues" evidence="1">
    <location>
        <begin position="472"/>
        <end position="489"/>
    </location>
</feature>
<reference evidence="3 4" key="1">
    <citation type="submission" date="2023-09" db="EMBL/GenBank/DDBJ databases">
        <authorList>
            <person name="Rey-Velasco X."/>
        </authorList>
    </citation>
    <scope>NUCLEOTIDE SEQUENCE [LARGE SCALE GENOMIC DNA]</scope>
    <source>
        <strain evidence="3 4">F394</strain>
    </source>
</reference>
<keyword evidence="2" id="KW-0732">Signal</keyword>
<feature type="compositionally biased region" description="Polar residues" evidence="1">
    <location>
        <begin position="291"/>
        <end position="300"/>
    </location>
</feature>
<feature type="chain" id="PRO_5046039686" evidence="2">
    <location>
        <begin position="25"/>
        <end position="513"/>
    </location>
</feature>
<comment type="caution">
    <text evidence="3">The sequence shown here is derived from an EMBL/GenBank/DDBJ whole genome shotgun (WGS) entry which is preliminary data.</text>
</comment>
<evidence type="ECO:0000313" key="3">
    <source>
        <dbReference type="EMBL" id="MDT0631550.1"/>
    </source>
</evidence>
<dbReference type="EMBL" id="JAVRHT010000013">
    <property type="protein sequence ID" value="MDT0631550.1"/>
    <property type="molecule type" value="Genomic_DNA"/>
</dbReference>
<organism evidence="3 4">
    <name type="scientific">Rubrivirga litoralis</name>
    <dbReference type="NCBI Taxonomy" id="3075598"/>
    <lineage>
        <taxon>Bacteria</taxon>
        <taxon>Pseudomonadati</taxon>
        <taxon>Rhodothermota</taxon>
        <taxon>Rhodothermia</taxon>
        <taxon>Rhodothermales</taxon>
        <taxon>Rubricoccaceae</taxon>
        <taxon>Rubrivirga</taxon>
    </lineage>
</organism>
<dbReference type="RefSeq" id="WP_311662893.1">
    <property type="nucleotide sequence ID" value="NZ_JAVRHT010000013.1"/>
</dbReference>
<name>A0ABU3BQL3_9BACT</name>
<evidence type="ECO:0000256" key="1">
    <source>
        <dbReference type="SAM" id="MobiDB-lite"/>
    </source>
</evidence>
<accession>A0ABU3BQL3</accession>
<feature type="region of interest" description="Disordered" evidence="1">
    <location>
        <begin position="274"/>
        <end position="513"/>
    </location>
</feature>
<gene>
    <name evidence="3" type="ORF">RM540_07275</name>
</gene>
<evidence type="ECO:0000313" key="4">
    <source>
        <dbReference type="Proteomes" id="UP001267426"/>
    </source>
</evidence>
<dbReference type="Proteomes" id="UP001267426">
    <property type="component" value="Unassembled WGS sequence"/>
</dbReference>
<evidence type="ECO:0000256" key="2">
    <source>
        <dbReference type="SAM" id="SignalP"/>
    </source>
</evidence>
<keyword evidence="4" id="KW-1185">Reference proteome</keyword>
<feature type="compositionally biased region" description="Basic and acidic residues" evidence="1">
    <location>
        <begin position="390"/>
        <end position="457"/>
    </location>
</feature>
<feature type="compositionally biased region" description="Low complexity" evidence="1">
    <location>
        <begin position="367"/>
        <end position="389"/>
    </location>
</feature>